<dbReference type="InterPro" id="IPR017560">
    <property type="entry name" value="Cyt_c_biogenesis_CcmI"/>
</dbReference>
<dbReference type="InterPro" id="IPR051263">
    <property type="entry name" value="C-type_cytochrome_biogenesis"/>
</dbReference>
<organism evidence="8 9">
    <name type="scientific">Pacificispira spongiicola</name>
    <dbReference type="NCBI Taxonomy" id="2729598"/>
    <lineage>
        <taxon>Bacteria</taxon>
        <taxon>Pseudomonadati</taxon>
        <taxon>Pseudomonadota</taxon>
        <taxon>Alphaproteobacteria</taxon>
        <taxon>Rhodospirillales</taxon>
        <taxon>Rhodospirillaceae</taxon>
        <taxon>Pacificispira</taxon>
    </lineage>
</organism>
<dbReference type="EMBL" id="JABBNT010000003">
    <property type="protein sequence ID" value="NMM44953.1"/>
    <property type="molecule type" value="Genomic_DNA"/>
</dbReference>
<evidence type="ECO:0000259" key="7">
    <source>
        <dbReference type="Pfam" id="PF23914"/>
    </source>
</evidence>
<sequence length="567" mass="60498">MMFWVFSAAVTVLVAAVLLRPLLRADKTDNAPPSAADYDVSVFSSQLREVESDLERGRITPEEAEASRVEIGRRLLAADKRAAAASRRSGFGATGRAIAGVSVIGGLALAVAIYLDVGSPSRPDMPLALRGAELERAAAGDAAAQQATGDLDGMADRLRARLEAGQGTAEDWTLLARTEMMRGRYNDAAAAYVEALKEIPDDPGLNAAYGEALVFAADGAVDDGAANVFRHVLDLAPDDPRARFYLGEYALQNGRDAEALDAWIAMIDTADPGASWIPAVRQRIEAVAGELGIDVSDRLPDIAASPGPSTADIAAAQDMSPEDRQAMVRGMVDGLAARLADDPSDFDGWMRLIRARIVLNEPEAAQQALDQAAAQFSNAPFPLRQLASLADELGLTVPAAAADVPRGPSSADVEAAQNLTDDERRDMIAGMVGTLAARLEENPNDLQGWTMLGRSYVVLGRLDEAAQAYATASDLAPDDVGLLIDRARLLRQIAGDRQTDETVALMRRVLEHDPENVEALWFLGLDTYRAGEREAARTLFDRAIGALPEGSAERAALTDEINRLFTE</sequence>
<dbReference type="SUPFAM" id="SSF48452">
    <property type="entry name" value="TPR-like"/>
    <property type="match status" value="2"/>
</dbReference>
<keyword evidence="3" id="KW-0201">Cytochrome c-type biogenesis</keyword>
<evidence type="ECO:0000256" key="5">
    <source>
        <dbReference type="PROSITE-ProRule" id="PRU00339"/>
    </source>
</evidence>
<protein>
    <submittedName>
        <fullName evidence="8">C-type cytochrome biogenesis protein CcmI</fullName>
    </submittedName>
</protein>
<dbReference type="InterPro" id="IPR056413">
    <property type="entry name" value="TPR_CcmH_CycH"/>
</dbReference>
<dbReference type="Gene3D" id="1.25.40.10">
    <property type="entry name" value="Tetratricopeptide repeat domain"/>
    <property type="match status" value="3"/>
</dbReference>
<feature type="domain" description="Cytochrome c-type biogenesis protein H TPR" evidence="7">
    <location>
        <begin position="414"/>
        <end position="551"/>
    </location>
</feature>
<dbReference type="InterPro" id="IPR019734">
    <property type="entry name" value="TPR_rpt"/>
</dbReference>
<dbReference type="PANTHER" id="PTHR47870:SF1">
    <property type="entry name" value="CYTOCHROME C-TYPE BIOGENESIS PROTEIN CCMH"/>
    <property type="match status" value="1"/>
</dbReference>
<name>A0A7Y0E0E9_9PROT</name>
<dbReference type="RefSeq" id="WP_169625335.1">
    <property type="nucleotide sequence ID" value="NZ_JABBNT010000003.1"/>
</dbReference>
<dbReference type="GO" id="GO:0017004">
    <property type="term" value="P:cytochrome complex assembly"/>
    <property type="evidence" value="ECO:0007669"/>
    <property type="project" value="UniProtKB-KW"/>
</dbReference>
<dbReference type="SMART" id="SM00028">
    <property type="entry name" value="TPR"/>
    <property type="match status" value="4"/>
</dbReference>
<keyword evidence="2" id="KW-0677">Repeat</keyword>
<keyword evidence="6" id="KW-1133">Transmembrane helix</keyword>
<dbReference type="InterPro" id="IPR011990">
    <property type="entry name" value="TPR-like_helical_dom_sf"/>
</dbReference>
<evidence type="ECO:0000256" key="4">
    <source>
        <dbReference type="ARBA" id="ARBA00022803"/>
    </source>
</evidence>
<evidence type="ECO:0000313" key="8">
    <source>
        <dbReference type="EMBL" id="NMM44953.1"/>
    </source>
</evidence>
<reference evidence="8 9" key="1">
    <citation type="submission" date="2020-04" db="EMBL/GenBank/DDBJ databases">
        <title>Rhodospirillaceae bacterium KN72 isolated from deep sea.</title>
        <authorList>
            <person name="Zhang D.-C."/>
        </authorList>
    </citation>
    <scope>NUCLEOTIDE SEQUENCE [LARGE SCALE GENOMIC DNA]</scope>
    <source>
        <strain evidence="8 9">KN72</strain>
    </source>
</reference>
<dbReference type="Pfam" id="PF23914">
    <property type="entry name" value="TPR_CcmH_CycH"/>
    <property type="match status" value="2"/>
</dbReference>
<keyword evidence="6" id="KW-0812">Transmembrane</keyword>
<comment type="subcellular location">
    <subcellularLocation>
        <location evidence="1">Cell envelope</location>
    </subcellularLocation>
</comment>
<evidence type="ECO:0000256" key="3">
    <source>
        <dbReference type="ARBA" id="ARBA00022748"/>
    </source>
</evidence>
<comment type="caution">
    <text evidence="8">The sequence shown here is derived from an EMBL/GenBank/DDBJ whole genome shotgun (WGS) entry which is preliminary data.</text>
</comment>
<feature type="repeat" description="TPR" evidence="5">
    <location>
        <begin position="169"/>
        <end position="202"/>
    </location>
</feature>
<feature type="domain" description="Cytochrome c-type biogenesis protein H TPR" evidence="7">
    <location>
        <begin position="135"/>
        <end position="269"/>
    </location>
</feature>
<dbReference type="PANTHER" id="PTHR47870">
    <property type="entry name" value="CYTOCHROME C-TYPE BIOGENESIS PROTEIN CCMH"/>
    <property type="match status" value="1"/>
</dbReference>
<proteinExistence type="predicted"/>
<feature type="repeat" description="TPR" evidence="5">
    <location>
        <begin position="446"/>
        <end position="479"/>
    </location>
</feature>
<gene>
    <name evidence="8" type="primary">ccmI</name>
    <name evidence="8" type="ORF">HH303_10725</name>
</gene>
<dbReference type="AlphaFoldDB" id="A0A7Y0E0E9"/>
<dbReference type="PROSITE" id="PS50005">
    <property type="entry name" value="TPR"/>
    <property type="match status" value="2"/>
</dbReference>
<feature type="transmembrane region" description="Helical" evidence="6">
    <location>
        <begin position="97"/>
        <end position="115"/>
    </location>
</feature>
<evidence type="ECO:0000256" key="6">
    <source>
        <dbReference type="SAM" id="Phobius"/>
    </source>
</evidence>
<evidence type="ECO:0000313" key="9">
    <source>
        <dbReference type="Proteomes" id="UP000539372"/>
    </source>
</evidence>
<dbReference type="Proteomes" id="UP000539372">
    <property type="component" value="Unassembled WGS sequence"/>
</dbReference>
<keyword evidence="4 5" id="KW-0802">TPR repeat</keyword>
<keyword evidence="6" id="KW-0472">Membrane</keyword>
<dbReference type="NCBIfam" id="TIGR03142">
    <property type="entry name" value="cytochro_ccmI"/>
    <property type="match status" value="1"/>
</dbReference>
<dbReference type="GO" id="GO:0030313">
    <property type="term" value="C:cell envelope"/>
    <property type="evidence" value="ECO:0007669"/>
    <property type="project" value="UniProtKB-SubCell"/>
</dbReference>
<evidence type="ECO:0000256" key="2">
    <source>
        <dbReference type="ARBA" id="ARBA00022737"/>
    </source>
</evidence>
<evidence type="ECO:0000256" key="1">
    <source>
        <dbReference type="ARBA" id="ARBA00004196"/>
    </source>
</evidence>
<accession>A0A7Y0E0E9</accession>
<keyword evidence="9" id="KW-1185">Reference proteome</keyword>